<keyword evidence="1" id="KW-1133">Transmembrane helix</keyword>
<dbReference type="AlphaFoldDB" id="A0A8X6R3S0"/>
<dbReference type="Proteomes" id="UP000887013">
    <property type="component" value="Unassembled WGS sequence"/>
</dbReference>
<evidence type="ECO:0000313" key="2">
    <source>
        <dbReference type="EMBL" id="GFU60510.1"/>
    </source>
</evidence>
<keyword evidence="1" id="KW-0812">Transmembrane</keyword>
<comment type="caution">
    <text evidence="2">The sequence shown here is derived from an EMBL/GenBank/DDBJ whole genome shotgun (WGS) entry which is preliminary data.</text>
</comment>
<feature type="transmembrane region" description="Helical" evidence="1">
    <location>
        <begin position="119"/>
        <end position="144"/>
    </location>
</feature>
<feature type="transmembrane region" description="Helical" evidence="1">
    <location>
        <begin position="12"/>
        <end position="35"/>
    </location>
</feature>
<reference evidence="2" key="1">
    <citation type="submission" date="2020-08" db="EMBL/GenBank/DDBJ databases">
        <title>Multicomponent nature underlies the extraordinary mechanical properties of spider dragline silk.</title>
        <authorList>
            <person name="Kono N."/>
            <person name="Nakamura H."/>
            <person name="Mori M."/>
            <person name="Yoshida Y."/>
            <person name="Ohtoshi R."/>
            <person name="Malay A.D."/>
            <person name="Moran D.A.P."/>
            <person name="Tomita M."/>
            <person name="Numata K."/>
            <person name="Arakawa K."/>
        </authorList>
    </citation>
    <scope>NUCLEOTIDE SEQUENCE</scope>
</reference>
<protein>
    <submittedName>
        <fullName evidence="2">Uncharacterized protein</fullName>
    </submittedName>
</protein>
<keyword evidence="1" id="KW-0472">Membrane</keyword>
<keyword evidence="3" id="KW-1185">Reference proteome</keyword>
<proteinExistence type="predicted"/>
<gene>
    <name evidence="2" type="ORF">NPIL_565901</name>
</gene>
<organism evidence="2 3">
    <name type="scientific">Nephila pilipes</name>
    <name type="common">Giant wood spider</name>
    <name type="synonym">Nephila maculata</name>
    <dbReference type="NCBI Taxonomy" id="299642"/>
    <lineage>
        <taxon>Eukaryota</taxon>
        <taxon>Metazoa</taxon>
        <taxon>Ecdysozoa</taxon>
        <taxon>Arthropoda</taxon>
        <taxon>Chelicerata</taxon>
        <taxon>Arachnida</taxon>
        <taxon>Araneae</taxon>
        <taxon>Araneomorphae</taxon>
        <taxon>Entelegynae</taxon>
        <taxon>Araneoidea</taxon>
        <taxon>Nephilidae</taxon>
        <taxon>Nephila</taxon>
    </lineage>
</organism>
<sequence length="336" mass="39391">MLPLQELFSLRRLDFILVASAITAVQKFVFVLYIAASLWNGSFYEICNRFLMPSKPDAKWLSFFQNDPKGCDTTFRLFSSQRCIKSLLLKDETVVYMAALDLSKFSKWHYLLIIRTFKFMAPFIVQFTFLLFPFLAVMMTMMLVKKILLYLGYENVWKRAGHSLRRLSSRTGLERSNFKSFLCFVFGFLSTSFIFCLCTAAPLGHETECKSSVCLYCYPRLMHTVFNEQIADSYFNNRKSIQFTFSFTKYLTTALFSSFLYASTLVFLCMILYIVIDACVSLWDSGKNVAKYLSSVSYRETFVEIWKQYFDPLSDFLPFSNERQQSQVRINRSFYR</sequence>
<feature type="transmembrane region" description="Helical" evidence="1">
    <location>
        <begin position="181"/>
        <end position="203"/>
    </location>
</feature>
<evidence type="ECO:0000313" key="3">
    <source>
        <dbReference type="Proteomes" id="UP000887013"/>
    </source>
</evidence>
<accession>A0A8X6R3S0</accession>
<evidence type="ECO:0000256" key="1">
    <source>
        <dbReference type="SAM" id="Phobius"/>
    </source>
</evidence>
<feature type="transmembrane region" description="Helical" evidence="1">
    <location>
        <begin position="259"/>
        <end position="283"/>
    </location>
</feature>
<dbReference type="OrthoDB" id="6424509at2759"/>
<name>A0A8X6R3S0_NEPPI</name>
<dbReference type="EMBL" id="BMAW01040680">
    <property type="protein sequence ID" value="GFU60510.1"/>
    <property type="molecule type" value="Genomic_DNA"/>
</dbReference>